<sequence>MSPFHELLLHALAAPRARHDLVLAGSHALWAHGLSPRTGDDLTFAVAAGTPPADVARDVAAALGEAGLEAEVAEVTERAGRVSVAATGRACEIHLVREALQQPPVTCGELRVVGVEDAAGLVTCSFHDRGLVGDAADVAALAGRFSHRDLERLARSHDDAFSTAELLARLEFLDTCLDAAPDEAFEAHGLDERTVAAIRDLARAWVEDIKLRRVEDGDADYDDPDVPEVD</sequence>
<keyword evidence="2" id="KW-1185">Reference proteome</keyword>
<gene>
    <name evidence="1" type="ORF">SAMN05421874_105319</name>
</gene>
<dbReference type="Proteomes" id="UP000198683">
    <property type="component" value="Unassembled WGS sequence"/>
</dbReference>
<dbReference type="STRING" id="683260.SAMN05421874_105319"/>
<organism evidence="1 2">
    <name type="scientific">Nonomuraea maritima</name>
    <dbReference type="NCBI Taxonomy" id="683260"/>
    <lineage>
        <taxon>Bacteria</taxon>
        <taxon>Bacillati</taxon>
        <taxon>Actinomycetota</taxon>
        <taxon>Actinomycetes</taxon>
        <taxon>Streptosporangiales</taxon>
        <taxon>Streptosporangiaceae</taxon>
        <taxon>Nonomuraea</taxon>
    </lineage>
</organism>
<protein>
    <recommendedName>
        <fullName evidence="3">Nucleotidyl transferase AbiEii toxin, Type IV TA system</fullName>
    </recommendedName>
</protein>
<evidence type="ECO:0008006" key="3">
    <source>
        <dbReference type="Google" id="ProtNLM"/>
    </source>
</evidence>
<dbReference type="RefSeq" id="WP_090762835.1">
    <property type="nucleotide sequence ID" value="NZ_FNFB01000005.1"/>
</dbReference>
<evidence type="ECO:0000313" key="1">
    <source>
        <dbReference type="EMBL" id="SDK15293.1"/>
    </source>
</evidence>
<dbReference type="AlphaFoldDB" id="A0A1G8ZJT9"/>
<reference evidence="1 2" key="1">
    <citation type="submission" date="2016-10" db="EMBL/GenBank/DDBJ databases">
        <authorList>
            <person name="de Groot N.N."/>
        </authorList>
    </citation>
    <scope>NUCLEOTIDE SEQUENCE [LARGE SCALE GENOMIC DNA]</scope>
    <source>
        <strain evidence="1 2">CGMCC 4.5681</strain>
    </source>
</reference>
<name>A0A1G8ZJT9_9ACTN</name>
<accession>A0A1G8ZJT9</accession>
<evidence type="ECO:0000313" key="2">
    <source>
        <dbReference type="Proteomes" id="UP000198683"/>
    </source>
</evidence>
<dbReference type="EMBL" id="FNFB01000005">
    <property type="protein sequence ID" value="SDK15293.1"/>
    <property type="molecule type" value="Genomic_DNA"/>
</dbReference>
<proteinExistence type="predicted"/>